<feature type="disulfide bond" evidence="6">
    <location>
        <begin position="78"/>
        <end position="112"/>
    </location>
</feature>
<comment type="similarity">
    <text evidence="7">Belongs to the phospholipase A2 family.</text>
</comment>
<organism evidence="10 11">
    <name type="scientific">Bursaphelenchus okinawaensis</name>
    <dbReference type="NCBI Taxonomy" id="465554"/>
    <lineage>
        <taxon>Eukaryota</taxon>
        <taxon>Metazoa</taxon>
        <taxon>Ecdysozoa</taxon>
        <taxon>Nematoda</taxon>
        <taxon>Chromadorea</taxon>
        <taxon>Rhabditida</taxon>
        <taxon>Tylenchina</taxon>
        <taxon>Tylenchomorpha</taxon>
        <taxon>Aphelenchoidea</taxon>
        <taxon>Aphelenchoididae</taxon>
        <taxon>Bursaphelenchus</taxon>
    </lineage>
</organism>
<dbReference type="GO" id="GO:0006644">
    <property type="term" value="P:phospholipid metabolic process"/>
    <property type="evidence" value="ECO:0007669"/>
    <property type="project" value="InterPro"/>
</dbReference>
<feature type="disulfide bond" evidence="6">
    <location>
        <begin position="105"/>
        <end position="117"/>
    </location>
</feature>
<name>A0A811KUJ9_9BILA</name>
<dbReference type="PROSITE" id="PS00119">
    <property type="entry name" value="PA2_ASP"/>
    <property type="match status" value="1"/>
</dbReference>
<keyword evidence="5 8" id="KW-0106">Calcium</keyword>
<gene>
    <name evidence="10" type="ORF">BOKJ2_LOCUS8290</name>
</gene>
<comment type="cofactor">
    <cofactor evidence="5">
        <name>Ca(2+)</name>
        <dbReference type="ChEBI" id="CHEBI:29108"/>
    </cofactor>
    <text evidence="5">Binds 1 Ca(2+) ion per subunit.</text>
</comment>
<keyword evidence="8" id="KW-0732">Signal</keyword>
<dbReference type="EC" id="3.1.1.4" evidence="8"/>
<evidence type="ECO:0000256" key="1">
    <source>
        <dbReference type="ARBA" id="ARBA00004613"/>
    </source>
</evidence>
<feature type="binding site" evidence="5">
    <location>
        <position position="47"/>
    </location>
    <ligand>
        <name>Ca(2+)</name>
        <dbReference type="ChEBI" id="CHEBI:29108"/>
    </ligand>
</feature>
<dbReference type="PRINTS" id="PR00389">
    <property type="entry name" value="PHPHLIPASEA2"/>
</dbReference>
<dbReference type="PROSITE" id="PS00118">
    <property type="entry name" value="PA2_HIS"/>
    <property type="match status" value="1"/>
</dbReference>
<dbReference type="SUPFAM" id="SSF48619">
    <property type="entry name" value="Phospholipase A2, PLA2"/>
    <property type="match status" value="1"/>
</dbReference>
<evidence type="ECO:0000256" key="3">
    <source>
        <dbReference type="ARBA" id="ARBA00023157"/>
    </source>
</evidence>
<feature type="domain" description="Phospholipase A2-like central" evidence="9">
    <location>
        <begin position="20"/>
        <end position="140"/>
    </location>
</feature>
<keyword evidence="5" id="KW-0479">Metal-binding</keyword>
<keyword evidence="3 6" id="KW-1015">Disulfide bond</keyword>
<dbReference type="InterPro" id="IPR016090">
    <property type="entry name" value="PLA2-like_dom"/>
</dbReference>
<feature type="disulfide bond" evidence="6">
    <location>
        <begin position="68"/>
        <end position="119"/>
    </location>
</feature>
<evidence type="ECO:0000256" key="8">
    <source>
        <dbReference type="RuleBase" id="RU361236"/>
    </source>
</evidence>
<dbReference type="Proteomes" id="UP000783686">
    <property type="component" value="Unassembled WGS sequence"/>
</dbReference>
<keyword evidence="2 8" id="KW-0964">Secreted</keyword>
<feature type="disulfide bond" evidence="6">
    <location>
        <begin position="61"/>
        <end position="126"/>
    </location>
</feature>
<dbReference type="GO" id="GO:0016042">
    <property type="term" value="P:lipid catabolic process"/>
    <property type="evidence" value="ECO:0007669"/>
    <property type="project" value="InterPro"/>
</dbReference>
<evidence type="ECO:0000256" key="5">
    <source>
        <dbReference type="PIRSR" id="PIRSR601211-2"/>
    </source>
</evidence>
<dbReference type="CDD" id="cd00125">
    <property type="entry name" value="PLA2c"/>
    <property type="match status" value="1"/>
</dbReference>
<dbReference type="EMBL" id="CAJFDH010000004">
    <property type="protein sequence ID" value="CAD5219130.1"/>
    <property type="molecule type" value="Genomic_DNA"/>
</dbReference>
<dbReference type="PANTHER" id="PTHR11716">
    <property type="entry name" value="PHOSPHOLIPASE A2 FAMILY MEMBER"/>
    <property type="match status" value="1"/>
</dbReference>
<dbReference type="PANTHER" id="PTHR11716:SF107">
    <property type="entry name" value="PHOSPHOLIPASE A2"/>
    <property type="match status" value="1"/>
</dbReference>
<keyword evidence="11" id="KW-1185">Reference proteome</keyword>
<dbReference type="Pfam" id="PF00068">
    <property type="entry name" value="Phospholip_A2_1"/>
    <property type="match status" value="1"/>
</dbReference>
<keyword evidence="8" id="KW-0443">Lipid metabolism</keyword>
<dbReference type="Proteomes" id="UP000614601">
    <property type="component" value="Unassembled WGS sequence"/>
</dbReference>
<feature type="active site" evidence="4">
    <location>
        <position position="120"/>
    </location>
</feature>
<accession>A0A811KUJ9</accession>
<dbReference type="GO" id="GO:0005509">
    <property type="term" value="F:calcium ion binding"/>
    <property type="evidence" value="ECO:0007669"/>
    <property type="project" value="InterPro"/>
</dbReference>
<reference evidence="10" key="1">
    <citation type="submission" date="2020-09" db="EMBL/GenBank/DDBJ databases">
        <authorList>
            <person name="Kikuchi T."/>
        </authorList>
    </citation>
    <scope>NUCLEOTIDE SEQUENCE</scope>
    <source>
        <strain evidence="10">SH1</strain>
    </source>
</reference>
<feature type="chain" id="PRO_5035952877" description="Phospholipase A2" evidence="8">
    <location>
        <begin position="21"/>
        <end position="156"/>
    </location>
</feature>
<dbReference type="InterPro" id="IPR001211">
    <property type="entry name" value="PLA2"/>
</dbReference>
<evidence type="ECO:0000313" key="11">
    <source>
        <dbReference type="Proteomes" id="UP000614601"/>
    </source>
</evidence>
<feature type="binding site" evidence="5">
    <location>
        <position position="66"/>
    </location>
    <ligand>
        <name>Ca(2+)</name>
        <dbReference type="ChEBI" id="CHEBI:29108"/>
    </ligand>
</feature>
<evidence type="ECO:0000259" key="9">
    <source>
        <dbReference type="SMART" id="SM00085"/>
    </source>
</evidence>
<evidence type="ECO:0000313" key="10">
    <source>
        <dbReference type="EMBL" id="CAD5219130.1"/>
    </source>
</evidence>
<feature type="signal peptide" evidence="8">
    <location>
        <begin position="1"/>
        <end position="20"/>
    </location>
</feature>
<dbReference type="GO" id="GO:0004623">
    <property type="term" value="F:phospholipase A2 activity"/>
    <property type="evidence" value="ECO:0007669"/>
    <property type="project" value="UniProtKB-EC"/>
</dbReference>
<comment type="caution">
    <text evidence="10">The sequence shown here is derived from an EMBL/GenBank/DDBJ whole genome shotgun (WGS) entry which is preliminary data.</text>
</comment>
<dbReference type="GO" id="GO:0005576">
    <property type="term" value="C:extracellular region"/>
    <property type="evidence" value="ECO:0007669"/>
    <property type="project" value="UniProtKB-SubCell"/>
</dbReference>
<proteinExistence type="inferred from homology"/>
<feature type="disulfide bond" evidence="6">
    <location>
        <begin position="46"/>
        <end position="62"/>
    </location>
</feature>
<dbReference type="InterPro" id="IPR033112">
    <property type="entry name" value="PLA2_Asp_AS"/>
</dbReference>
<feature type="active site" evidence="4">
    <location>
        <position position="65"/>
    </location>
</feature>
<dbReference type="InterPro" id="IPR033113">
    <property type="entry name" value="PLA2_histidine"/>
</dbReference>
<dbReference type="OrthoDB" id="5839847at2759"/>
<evidence type="ECO:0000256" key="7">
    <source>
        <dbReference type="RuleBase" id="RU003654"/>
    </source>
</evidence>
<dbReference type="AlphaFoldDB" id="A0A811KUJ9"/>
<comment type="catalytic activity">
    <reaction evidence="8">
        <text>a 1,2-diacyl-sn-glycero-3-phosphocholine + H2O = a 1-acyl-sn-glycero-3-phosphocholine + a fatty acid + H(+)</text>
        <dbReference type="Rhea" id="RHEA:15801"/>
        <dbReference type="ChEBI" id="CHEBI:15377"/>
        <dbReference type="ChEBI" id="CHEBI:15378"/>
        <dbReference type="ChEBI" id="CHEBI:28868"/>
        <dbReference type="ChEBI" id="CHEBI:57643"/>
        <dbReference type="ChEBI" id="CHEBI:58168"/>
        <dbReference type="EC" id="3.1.1.4"/>
    </reaction>
</comment>
<sequence>MRFLLLSILPVLSVEPVIKALWNLNAMAECRLGYTALVYNNYGCWCGVGGAHTPMDPIDDCCRRHDKCYDAAIAEKACPDVPIEYVEDYDWVCNKTIDTRPQPTCTESSNMCKNYMCNCDQMVVDCWSQYSRPSFKVSCTHHDKALAKAFFDAILN</sequence>
<dbReference type="GO" id="GO:0050482">
    <property type="term" value="P:arachidonate secretion"/>
    <property type="evidence" value="ECO:0007669"/>
    <property type="project" value="InterPro"/>
</dbReference>
<evidence type="ECO:0000256" key="2">
    <source>
        <dbReference type="ARBA" id="ARBA00022525"/>
    </source>
</evidence>
<protein>
    <recommendedName>
        <fullName evidence="8">Phospholipase A2</fullName>
        <ecNumber evidence="8">3.1.1.4</ecNumber>
    </recommendedName>
</protein>
<keyword evidence="8" id="KW-0378">Hydrolase</keyword>
<evidence type="ECO:0000256" key="6">
    <source>
        <dbReference type="PIRSR" id="PIRSR601211-3"/>
    </source>
</evidence>
<feature type="binding site" evidence="5">
    <location>
        <position position="49"/>
    </location>
    <ligand>
        <name>Ca(2+)</name>
        <dbReference type="ChEBI" id="CHEBI:29108"/>
    </ligand>
</feature>
<dbReference type="InterPro" id="IPR036444">
    <property type="entry name" value="PLipase_A2_dom_sf"/>
</dbReference>
<dbReference type="Gene3D" id="1.20.90.10">
    <property type="entry name" value="Phospholipase A2 domain"/>
    <property type="match status" value="1"/>
</dbReference>
<dbReference type="SMART" id="SM00085">
    <property type="entry name" value="PA2c"/>
    <property type="match status" value="1"/>
</dbReference>
<dbReference type="EMBL" id="CAJFCW020000004">
    <property type="protein sequence ID" value="CAG9112345.1"/>
    <property type="molecule type" value="Genomic_DNA"/>
</dbReference>
<evidence type="ECO:0000256" key="4">
    <source>
        <dbReference type="PIRSR" id="PIRSR601211-1"/>
    </source>
</evidence>
<comment type="subcellular location">
    <subcellularLocation>
        <location evidence="1 8">Secreted</location>
    </subcellularLocation>
</comment>